<dbReference type="Pfam" id="PF00432">
    <property type="entry name" value="Prenyltrans"/>
    <property type="match status" value="1"/>
</dbReference>
<evidence type="ECO:0000256" key="4">
    <source>
        <dbReference type="ARBA" id="ARBA00022553"/>
    </source>
</evidence>
<comment type="similarity">
    <text evidence="1 14">Belongs to the protein prenyltransferase subunit beta family.</text>
</comment>
<dbReference type="CDD" id="cd02893">
    <property type="entry name" value="FTase"/>
    <property type="match status" value="1"/>
</dbReference>
<evidence type="ECO:0000256" key="7">
    <source>
        <dbReference type="ARBA" id="ARBA00022723"/>
    </source>
</evidence>
<evidence type="ECO:0000256" key="12">
    <source>
        <dbReference type="ARBA" id="ARBA00055850"/>
    </source>
</evidence>
<proteinExistence type="inferred from homology"/>
<dbReference type="FunFam" id="1.50.10.20:FF:000007">
    <property type="entry name" value="Protein farnesyltransferase subunit beta"/>
    <property type="match status" value="1"/>
</dbReference>
<reference evidence="16" key="1">
    <citation type="journal article" date="2013" name="Genome Biol.">
        <title>Draft genome of the mountain pine beetle, Dendroctonus ponderosae Hopkins, a major forest pest.</title>
        <authorList>
            <person name="Keeling C.I."/>
            <person name="Yuen M.M."/>
            <person name="Liao N.Y."/>
            <person name="Docking T.R."/>
            <person name="Chan S.K."/>
            <person name="Taylor G.A."/>
            <person name="Palmquist D.L."/>
            <person name="Jackman S.D."/>
            <person name="Nguyen A."/>
            <person name="Li M."/>
            <person name="Henderson H."/>
            <person name="Janes J.K."/>
            <person name="Zhao Y."/>
            <person name="Pandoh P."/>
            <person name="Moore R."/>
            <person name="Sperling F.A."/>
            <person name="Huber D.P."/>
            <person name="Birol I."/>
            <person name="Jones S.J."/>
            <person name="Bohlmann J."/>
        </authorList>
    </citation>
    <scope>NUCLEOTIDE SEQUENCE</scope>
</reference>
<dbReference type="SUPFAM" id="SSF48239">
    <property type="entry name" value="Terpenoid cyclases/Protein prenyltransferases"/>
    <property type="match status" value="1"/>
</dbReference>
<evidence type="ECO:0000256" key="8">
    <source>
        <dbReference type="ARBA" id="ARBA00022737"/>
    </source>
</evidence>
<dbReference type="InterPro" id="IPR001330">
    <property type="entry name" value="Prenyltrans"/>
</dbReference>
<evidence type="ECO:0000256" key="5">
    <source>
        <dbReference type="ARBA" id="ARBA00022602"/>
    </source>
</evidence>
<gene>
    <name evidence="16" type="ORF">YQE_01565</name>
</gene>
<accession>N6UTG5</accession>
<keyword evidence="9 14" id="KW-0862">Zinc</keyword>
<name>N6UTG5_DENPD</name>
<dbReference type="GO" id="GO:0004660">
    <property type="term" value="F:protein farnesyltransferase activity"/>
    <property type="evidence" value="ECO:0007669"/>
    <property type="project" value="UniProtKB-UniRule"/>
</dbReference>
<dbReference type="GO" id="GO:0005965">
    <property type="term" value="C:protein farnesyltransferase complex"/>
    <property type="evidence" value="ECO:0007669"/>
    <property type="project" value="UniProtKB-UniRule"/>
</dbReference>
<organism evidence="16">
    <name type="scientific">Dendroctonus ponderosae</name>
    <name type="common">Mountain pine beetle</name>
    <dbReference type="NCBI Taxonomy" id="77166"/>
    <lineage>
        <taxon>Eukaryota</taxon>
        <taxon>Metazoa</taxon>
        <taxon>Ecdysozoa</taxon>
        <taxon>Arthropoda</taxon>
        <taxon>Hexapoda</taxon>
        <taxon>Insecta</taxon>
        <taxon>Pterygota</taxon>
        <taxon>Neoptera</taxon>
        <taxon>Endopterygota</taxon>
        <taxon>Coleoptera</taxon>
        <taxon>Polyphaga</taxon>
        <taxon>Cucujiformia</taxon>
        <taxon>Curculionidae</taxon>
        <taxon>Scolytinae</taxon>
        <taxon>Dendroctonus</taxon>
    </lineage>
</organism>
<dbReference type="EC" id="2.5.1.58" evidence="2 14"/>
<dbReference type="GO" id="GO:0097354">
    <property type="term" value="P:prenylation"/>
    <property type="evidence" value="ECO:0007669"/>
    <property type="project" value="UniProtKB-UniRule"/>
</dbReference>
<evidence type="ECO:0000256" key="3">
    <source>
        <dbReference type="ARBA" id="ARBA00015798"/>
    </source>
</evidence>
<keyword evidence="4" id="KW-0597">Phosphoprotein</keyword>
<dbReference type="PANTHER" id="PTHR11774">
    <property type="entry name" value="GERANYLGERANYL TRANSFERASE TYPE BETA SUBUNIT"/>
    <property type="match status" value="1"/>
</dbReference>
<evidence type="ECO:0000256" key="11">
    <source>
        <dbReference type="ARBA" id="ARBA00050225"/>
    </source>
</evidence>
<comment type="catalytic activity">
    <reaction evidence="11">
        <text>L-cysteinyl-[protein] + (2E,6E)-farnesyl diphosphate = S-(2E,6E)-farnesyl-L-cysteinyl-[protein] + diphosphate</text>
        <dbReference type="Rhea" id="RHEA:13345"/>
        <dbReference type="Rhea" id="RHEA-COMP:10131"/>
        <dbReference type="Rhea" id="RHEA-COMP:11535"/>
        <dbReference type="ChEBI" id="CHEBI:29950"/>
        <dbReference type="ChEBI" id="CHEBI:33019"/>
        <dbReference type="ChEBI" id="CHEBI:86019"/>
        <dbReference type="ChEBI" id="CHEBI:175763"/>
        <dbReference type="EC" id="2.5.1.58"/>
    </reaction>
</comment>
<dbReference type="GO" id="GO:0008270">
    <property type="term" value="F:zinc ion binding"/>
    <property type="evidence" value="ECO:0007669"/>
    <property type="project" value="UniProtKB-UniRule"/>
</dbReference>
<evidence type="ECO:0000259" key="15">
    <source>
        <dbReference type="Pfam" id="PF00432"/>
    </source>
</evidence>
<evidence type="ECO:0000256" key="6">
    <source>
        <dbReference type="ARBA" id="ARBA00022679"/>
    </source>
</evidence>
<dbReference type="InterPro" id="IPR045089">
    <property type="entry name" value="PGGT1B-like"/>
</dbReference>
<keyword evidence="8" id="KW-0677">Repeat</keyword>
<dbReference type="InterPro" id="IPR026872">
    <property type="entry name" value="FTB"/>
</dbReference>
<evidence type="ECO:0000256" key="9">
    <source>
        <dbReference type="ARBA" id="ARBA00022833"/>
    </source>
</evidence>
<dbReference type="OrthoDB" id="10261146at2759"/>
<comment type="function">
    <text evidence="12">Essential subunit of the farnesyltransferase complex. Catalyzes the transfer of a farnesyl moiety from farnesyl diphosphate to a cysteine at the fourth position from the C-terminus of several proteins having the C-terminal sequence Cys-aliphatic-aliphatic-X.</text>
</comment>
<comment type="function">
    <text evidence="14">Catalyzes the transfer of a farnesyl moiety from farnesyl diphosphate to a cysteine at the fourth position from the C-terminus of several proteins. The beta subunit is responsible for peptide-binding.</text>
</comment>
<evidence type="ECO:0000256" key="2">
    <source>
        <dbReference type="ARBA" id="ARBA00012702"/>
    </source>
</evidence>
<feature type="domain" description="Prenyltransferase alpha-alpha toroid" evidence="15">
    <location>
        <begin position="59"/>
        <end position="359"/>
    </location>
</feature>
<dbReference type="PANTHER" id="PTHR11774:SF6">
    <property type="entry name" value="PROTEIN FARNESYLTRANSFERASE SUBUNIT BETA"/>
    <property type="match status" value="1"/>
</dbReference>
<protein>
    <recommendedName>
        <fullName evidence="3 14">Protein farnesyltransferase subunit beta</fullName>
        <shortName evidence="14">FTase-beta</shortName>
        <ecNumber evidence="2 14">2.5.1.58</ecNumber>
    </recommendedName>
</protein>
<comment type="cofactor">
    <cofactor evidence="14">
        <name>Zn(2+)</name>
        <dbReference type="ChEBI" id="CHEBI:29105"/>
    </cofactor>
    <text evidence="14">Binds 1 zinc ion per subunit.</text>
</comment>
<dbReference type="EMBL" id="KB739988">
    <property type="protein sequence ID" value="ENN82052.1"/>
    <property type="molecule type" value="Genomic_DNA"/>
</dbReference>
<evidence type="ECO:0000256" key="13">
    <source>
        <dbReference type="ARBA" id="ARBA00064192"/>
    </source>
</evidence>
<keyword evidence="10" id="KW-0443">Lipid metabolism</keyword>
<dbReference type="OMA" id="MLYWIAN"/>
<evidence type="ECO:0000256" key="14">
    <source>
        <dbReference type="RuleBase" id="RU365056"/>
    </source>
</evidence>
<dbReference type="Gene3D" id="1.50.10.20">
    <property type="match status" value="1"/>
</dbReference>
<evidence type="ECO:0000256" key="10">
    <source>
        <dbReference type="ARBA" id="ARBA00023098"/>
    </source>
</evidence>
<comment type="subunit">
    <text evidence="13">Heterodimer of FNTA and FNTB.</text>
</comment>
<keyword evidence="7 14" id="KW-0479">Metal-binding</keyword>
<keyword evidence="5 14" id="KW-0637">Prenyltransferase</keyword>
<dbReference type="InterPro" id="IPR008930">
    <property type="entry name" value="Terpenoid_cyclase/PrenylTrfase"/>
</dbReference>
<dbReference type="AlphaFoldDB" id="N6UTG5"/>
<sequence>METVLKLRDLDKIADQQTVLNNSNSQKTTREQIAVERTVLKKFSDLHATLTVNQDVPLLSKHQHKLFLSESLRFISSKYEILDASRTWICYWLLHPLTLMGVKFNDGLKSDIVQFLAKCQSPSGGFAGGPGQCPHLAPTYAAVNALVIVGTEEAYKIINRKALYEFLQSLKQPDGSFAMHIGGEIDIRGAYCAIAVASITDIITRELVSNTAEWIVSCQTYEGGFAGGPGLEAHGGYAFCGLAALVILNKGHLCDNRALLRWLVHKQMPLEGGFQGRTNKLVDSCYSFWQGGAFPLLYTLLAKEGCAPKRHLFDERALQEYILICCQYSQGGLIDKPGKPRDSYHSCYAISGLSVAQHFLNDKHILGTYRNELCKKLYFDSTSTVEVSGQSQCGQIGRFVANWAAFRRVFPSIILEKCWPAPTLYTTSGQTWCGKPCCSSTACSRDNSAKLEDS</sequence>
<evidence type="ECO:0000256" key="1">
    <source>
        <dbReference type="ARBA" id="ARBA00010497"/>
    </source>
</evidence>
<keyword evidence="6 14" id="KW-0808">Transferase</keyword>
<feature type="non-terminal residue" evidence="16">
    <location>
        <position position="1"/>
    </location>
</feature>
<comment type="subunit">
    <text evidence="14">Heterodimer of an alpha and a beta subunit.</text>
</comment>
<dbReference type="GO" id="GO:0006629">
    <property type="term" value="P:lipid metabolic process"/>
    <property type="evidence" value="ECO:0007669"/>
    <property type="project" value="UniProtKB-KW"/>
</dbReference>
<evidence type="ECO:0000313" key="16">
    <source>
        <dbReference type="EMBL" id="ENN82052.1"/>
    </source>
</evidence>